<protein>
    <submittedName>
        <fullName evidence="7">TetR/AcrR family transcriptional regulator C-terminal domain-containing protein</fullName>
    </submittedName>
</protein>
<keyword evidence="4" id="KW-0804">Transcription</keyword>
<evidence type="ECO:0000256" key="2">
    <source>
        <dbReference type="ARBA" id="ARBA00023015"/>
    </source>
</evidence>
<reference evidence="8" key="1">
    <citation type="journal article" date="2019" name="Int. J. Syst. Evol. Microbiol.">
        <title>The Global Catalogue of Microorganisms (GCM) 10K type strain sequencing project: providing services to taxonomists for standard genome sequencing and annotation.</title>
        <authorList>
            <consortium name="The Broad Institute Genomics Platform"/>
            <consortium name="The Broad Institute Genome Sequencing Center for Infectious Disease"/>
            <person name="Wu L."/>
            <person name="Ma J."/>
        </authorList>
    </citation>
    <scope>NUCLEOTIDE SEQUENCE [LARGE SCALE GENOMIC DNA]</scope>
    <source>
        <strain evidence="8">JCM 9687</strain>
    </source>
</reference>
<accession>A0ABP6RM64</accession>
<evidence type="ECO:0000256" key="5">
    <source>
        <dbReference type="PROSITE-ProRule" id="PRU00335"/>
    </source>
</evidence>
<dbReference type="EMBL" id="BAAAYK010000038">
    <property type="protein sequence ID" value="GAA3356983.1"/>
    <property type="molecule type" value="Genomic_DNA"/>
</dbReference>
<feature type="domain" description="HTH tetR-type" evidence="6">
    <location>
        <begin position="8"/>
        <end position="68"/>
    </location>
</feature>
<keyword evidence="2" id="KW-0805">Transcription regulation</keyword>
<evidence type="ECO:0000259" key="6">
    <source>
        <dbReference type="PROSITE" id="PS50977"/>
    </source>
</evidence>
<dbReference type="InterPro" id="IPR001647">
    <property type="entry name" value="HTH_TetR"/>
</dbReference>
<organism evidence="7 8">
    <name type="scientific">Saccharopolyspora gregorii</name>
    <dbReference type="NCBI Taxonomy" id="33914"/>
    <lineage>
        <taxon>Bacteria</taxon>
        <taxon>Bacillati</taxon>
        <taxon>Actinomycetota</taxon>
        <taxon>Actinomycetes</taxon>
        <taxon>Pseudonocardiales</taxon>
        <taxon>Pseudonocardiaceae</taxon>
        <taxon>Saccharopolyspora</taxon>
    </lineage>
</organism>
<dbReference type="Gene3D" id="1.10.10.60">
    <property type="entry name" value="Homeodomain-like"/>
    <property type="match status" value="1"/>
</dbReference>
<dbReference type="Pfam" id="PF02909">
    <property type="entry name" value="TetR_C_1"/>
    <property type="match status" value="1"/>
</dbReference>
<keyword evidence="3 5" id="KW-0238">DNA-binding</keyword>
<evidence type="ECO:0000256" key="4">
    <source>
        <dbReference type="ARBA" id="ARBA00023163"/>
    </source>
</evidence>
<evidence type="ECO:0000313" key="8">
    <source>
        <dbReference type="Proteomes" id="UP001500483"/>
    </source>
</evidence>
<dbReference type="InterPro" id="IPR003012">
    <property type="entry name" value="Tet_transcr_reg_TetR"/>
</dbReference>
<keyword evidence="8" id="KW-1185">Reference proteome</keyword>
<dbReference type="PANTHER" id="PTHR30055">
    <property type="entry name" value="HTH-TYPE TRANSCRIPTIONAL REGULATOR RUTR"/>
    <property type="match status" value="1"/>
</dbReference>
<keyword evidence="1" id="KW-0678">Repressor</keyword>
<dbReference type="Gene3D" id="1.10.357.10">
    <property type="entry name" value="Tetracycline Repressor, domain 2"/>
    <property type="match status" value="1"/>
</dbReference>
<evidence type="ECO:0000313" key="7">
    <source>
        <dbReference type="EMBL" id="GAA3356983.1"/>
    </source>
</evidence>
<dbReference type="PANTHER" id="PTHR30055:SF151">
    <property type="entry name" value="TRANSCRIPTIONAL REGULATORY PROTEIN"/>
    <property type="match status" value="1"/>
</dbReference>
<dbReference type="SUPFAM" id="SSF46689">
    <property type="entry name" value="Homeodomain-like"/>
    <property type="match status" value="1"/>
</dbReference>
<name>A0ABP6RM64_9PSEU</name>
<dbReference type="SUPFAM" id="SSF48498">
    <property type="entry name" value="Tetracyclin repressor-like, C-terminal domain"/>
    <property type="match status" value="1"/>
</dbReference>
<feature type="DNA-binding region" description="H-T-H motif" evidence="5">
    <location>
        <begin position="31"/>
        <end position="50"/>
    </location>
</feature>
<evidence type="ECO:0000256" key="1">
    <source>
        <dbReference type="ARBA" id="ARBA00022491"/>
    </source>
</evidence>
<dbReference type="Proteomes" id="UP001500483">
    <property type="component" value="Unassembled WGS sequence"/>
</dbReference>
<dbReference type="PROSITE" id="PS50977">
    <property type="entry name" value="HTH_TETR_2"/>
    <property type="match status" value="1"/>
</dbReference>
<dbReference type="Pfam" id="PF00440">
    <property type="entry name" value="TetR_N"/>
    <property type="match status" value="1"/>
</dbReference>
<dbReference type="PRINTS" id="PR00400">
    <property type="entry name" value="TETREPRESSOR"/>
</dbReference>
<proteinExistence type="predicted"/>
<dbReference type="InterPro" id="IPR050109">
    <property type="entry name" value="HTH-type_TetR-like_transc_reg"/>
</dbReference>
<comment type="caution">
    <text evidence="7">The sequence shown here is derived from an EMBL/GenBank/DDBJ whole genome shotgun (WGS) entry which is preliminary data.</text>
</comment>
<dbReference type="PRINTS" id="PR00455">
    <property type="entry name" value="HTHTETR"/>
</dbReference>
<evidence type="ECO:0000256" key="3">
    <source>
        <dbReference type="ARBA" id="ARBA00023125"/>
    </source>
</evidence>
<dbReference type="InterPro" id="IPR004111">
    <property type="entry name" value="Repressor_TetR_C"/>
</dbReference>
<sequence length="203" mass="22051">MTKAQRAALTPADVVDAAMRLLAEEGLDAVTVRAVADRLGVQMNTVLWHVKTKKRLLELMADAVVGTVDHADLPEAADERAGELIRRYRGALLAHRDGAALVTGTHVPEPHTLRFGEALLAALRASHEDSLAATRIFYALVYFTLGLSQEQQTTGDADQDRLARAADPEAHPALIASLHALATDTFDDRFEDGIRRLLATNQN</sequence>
<dbReference type="InterPro" id="IPR036271">
    <property type="entry name" value="Tet_transcr_reg_TetR-rel_C_sf"/>
</dbReference>
<dbReference type="InterPro" id="IPR009057">
    <property type="entry name" value="Homeodomain-like_sf"/>
</dbReference>
<dbReference type="RefSeq" id="WP_344926128.1">
    <property type="nucleotide sequence ID" value="NZ_BAAAYK010000038.1"/>
</dbReference>
<gene>
    <name evidence="7" type="ORF">GCM10020366_23180</name>
</gene>